<evidence type="ECO:0000313" key="4">
    <source>
        <dbReference type="EMBL" id="KAK7286992.1"/>
    </source>
</evidence>
<comment type="pathway">
    <text evidence="2">Protein modification; protein ubiquitination.</text>
</comment>
<feature type="domain" description="BTB" evidence="3">
    <location>
        <begin position="2"/>
        <end position="69"/>
    </location>
</feature>
<comment type="caution">
    <text evidence="4">The sequence shown here is derived from an EMBL/GenBank/DDBJ whole genome shotgun (WGS) entry which is preliminary data.</text>
</comment>
<sequence length="140" mass="16186">MLDSDMLESRSGTIKIANVSYETLQAFVDYLYTAETCLDDQMAGELLALGEKYQVKNLKPYCEKFFISNLNWDKSLKLFAFANKHNCEQLRSASLDVIMNHMPDLTQNDYYDELVQNNPLLLLEIYEKSMFKGIATIDNF</sequence>
<dbReference type="SUPFAM" id="SSF54695">
    <property type="entry name" value="POZ domain"/>
    <property type="match status" value="1"/>
</dbReference>
<dbReference type="Gene3D" id="3.30.710.10">
    <property type="entry name" value="Potassium Channel Kv1.1, Chain A"/>
    <property type="match status" value="1"/>
</dbReference>
<protein>
    <recommendedName>
        <fullName evidence="3">BTB domain-containing protein</fullName>
    </recommendedName>
</protein>
<dbReference type="Proteomes" id="UP001359559">
    <property type="component" value="Unassembled WGS sequence"/>
</dbReference>
<accession>A0AAN9IV86</accession>
<evidence type="ECO:0000256" key="1">
    <source>
        <dbReference type="ARBA" id="ARBA00004184"/>
    </source>
</evidence>
<proteinExistence type="predicted"/>
<dbReference type="Gene3D" id="1.25.40.420">
    <property type="match status" value="1"/>
</dbReference>
<evidence type="ECO:0000256" key="2">
    <source>
        <dbReference type="ARBA" id="ARBA00004906"/>
    </source>
</evidence>
<dbReference type="InterPro" id="IPR000210">
    <property type="entry name" value="BTB/POZ_dom"/>
</dbReference>
<comment type="subcellular location">
    <subcellularLocation>
        <location evidence="1">Endomembrane system</location>
        <topology evidence="1">Peripheral membrane protein</topology>
    </subcellularLocation>
</comment>
<keyword evidence="5" id="KW-1185">Reference proteome</keyword>
<dbReference type="AlphaFoldDB" id="A0AAN9IV86"/>
<dbReference type="CDD" id="cd18186">
    <property type="entry name" value="BTB_POZ_ZBTB_KLHL-like"/>
    <property type="match status" value="1"/>
</dbReference>
<organism evidence="4 5">
    <name type="scientific">Clitoria ternatea</name>
    <name type="common">Butterfly pea</name>
    <dbReference type="NCBI Taxonomy" id="43366"/>
    <lineage>
        <taxon>Eukaryota</taxon>
        <taxon>Viridiplantae</taxon>
        <taxon>Streptophyta</taxon>
        <taxon>Embryophyta</taxon>
        <taxon>Tracheophyta</taxon>
        <taxon>Spermatophyta</taxon>
        <taxon>Magnoliopsida</taxon>
        <taxon>eudicotyledons</taxon>
        <taxon>Gunneridae</taxon>
        <taxon>Pentapetalae</taxon>
        <taxon>rosids</taxon>
        <taxon>fabids</taxon>
        <taxon>Fabales</taxon>
        <taxon>Fabaceae</taxon>
        <taxon>Papilionoideae</taxon>
        <taxon>50 kb inversion clade</taxon>
        <taxon>NPAAA clade</taxon>
        <taxon>indigoferoid/millettioid clade</taxon>
        <taxon>Phaseoleae</taxon>
        <taxon>Clitoria</taxon>
    </lineage>
</organism>
<dbReference type="InterPro" id="IPR011333">
    <property type="entry name" value="SKP1/BTB/POZ_sf"/>
</dbReference>
<evidence type="ECO:0000313" key="5">
    <source>
        <dbReference type="Proteomes" id="UP001359559"/>
    </source>
</evidence>
<name>A0AAN9IV86_CLITE</name>
<gene>
    <name evidence="4" type="ORF">RJT34_22387</name>
</gene>
<dbReference type="EMBL" id="JAYKXN010000005">
    <property type="protein sequence ID" value="KAK7286992.1"/>
    <property type="molecule type" value="Genomic_DNA"/>
</dbReference>
<dbReference type="Pfam" id="PF00651">
    <property type="entry name" value="BTB"/>
    <property type="match status" value="1"/>
</dbReference>
<reference evidence="4 5" key="1">
    <citation type="submission" date="2024-01" db="EMBL/GenBank/DDBJ databases">
        <title>The genomes of 5 underutilized Papilionoideae crops provide insights into root nodulation and disease resistance.</title>
        <authorList>
            <person name="Yuan L."/>
        </authorList>
    </citation>
    <scope>NUCLEOTIDE SEQUENCE [LARGE SCALE GENOMIC DNA]</scope>
    <source>
        <strain evidence="4">LY-2023</strain>
        <tissue evidence="4">Leaf</tissue>
    </source>
</reference>
<evidence type="ECO:0000259" key="3">
    <source>
        <dbReference type="Pfam" id="PF00651"/>
    </source>
</evidence>
<dbReference type="GO" id="GO:0012505">
    <property type="term" value="C:endomembrane system"/>
    <property type="evidence" value="ECO:0007669"/>
    <property type="project" value="UniProtKB-SubCell"/>
</dbReference>
<dbReference type="PANTHER" id="PTHR24413">
    <property type="entry name" value="SPECKLE-TYPE POZ PROTEIN"/>
    <property type="match status" value="1"/>
</dbReference>